<feature type="region of interest" description="Disordered" evidence="1">
    <location>
        <begin position="38"/>
        <end position="89"/>
    </location>
</feature>
<name>A0A9W8NLH4_9PEZI</name>
<evidence type="ECO:0000256" key="1">
    <source>
        <dbReference type="SAM" id="MobiDB-lite"/>
    </source>
</evidence>
<evidence type="ECO:0000313" key="3">
    <source>
        <dbReference type="Proteomes" id="UP001148614"/>
    </source>
</evidence>
<sequence>MPSRMVTTLTLNGARSSHKVSDRVFKATLNIAYAPATRGFHTPGRRQSNQLQDDPSIRPTMRWRRGRGRGGGTRFMDKLTNPGGVENGDQRALVHNPVAARDKKMLGSGDIDVEHGHSVADVKTCDRDVLETTKGLGDIGGVPG</sequence>
<organism evidence="2 3">
    <name type="scientific">Xylaria arbuscula</name>
    <dbReference type="NCBI Taxonomy" id="114810"/>
    <lineage>
        <taxon>Eukaryota</taxon>
        <taxon>Fungi</taxon>
        <taxon>Dikarya</taxon>
        <taxon>Ascomycota</taxon>
        <taxon>Pezizomycotina</taxon>
        <taxon>Sordariomycetes</taxon>
        <taxon>Xylariomycetidae</taxon>
        <taxon>Xylariales</taxon>
        <taxon>Xylariaceae</taxon>
        <taxon>Xylaria</taxon>
    </lineage>
</organism>
<dbReference type="Proteomes" id="UP001148614">
    <property type="component" value="Unassembled WGS sequence"/>
</dbReference>
<keyword evidence="3" id="KW-1185">Reference proteome</keyword>
<reference evidence="2" key="1">
    <citation type="submission" date="2022-07" db="EMBL/GenBank/DDBJ databases">
        <title>Genome Sequence of Xylaria arbuscula.</title>
        <authorList>
            <person name="Buettner E."/>
        </authorList>
    </citation>
    <scope>NUCLEOTIDE SEQUENCE</scope>
    <source>
        <strain evidence="2">VT107</strain>
    </source>
</reference>
<proteinExistence type="predicted"/>
<dbReference type="AlphaFoldDB" id="A0A9W8NLH4"/>
<accession>A0A9W8NLH4</accession>
<gene>
    <name evidence="2" type="ORF">NPX13_g1744</name>
</gene>
<dbReference type="EMBL" id="JANPWZ010000166">
    <property type="protein sequence ID" value="KAJ3578825.1"/>
    <property type="molecule type" value="Genomic_DNA"/>
</dbReference>
<comment type="caution">
    <text evidence="2">The sequence shown here is derived from an EMBL/GenBank/DDBJ whole genome shotgun (WGS) entry which is preliminary data.</text>
</comment>
<evidence type="ECO:0000313" key="2">
    <source>
        <dbReference type="EMBL" id="KAJ3578825.1"/>
    </source>
</evidence>
<protein>
    <submittedName>
        <fullName evidence="2">Uncharacterized protein</fullName>
    </submittedName>
</protein>